<proteinExistence type="predicted"/>
<evidence type="ECO:0000313" key="1">
    <source>
        <dbReference type="Proteomes" id="UP000887565"/>
    </source>
</evidence>
<keyword evidence="1" id="KW-1185">Reference proteome</keyword>
<name>A0A915HJJ2_ROMCU</name>
<organism evidence="1 2">
    <name type="scientific">Romanomermis culicivorax</name>
    <name type="common">Nematode worm</name>
    <dbReference type="NCBI Taxonomy" id="13658"/>
    <lineage>
        <taxon>Eukaryota</taxon>
        <taxon>Metazoa</taxon>
        <taxon>Ecdysozoa</taxon>
        <taxon>Nematoda</taxon>
        <taxon>Enoplea</taxon>
        <taxon>Dorylaimia</taxon>
        <taxon>Mermithida</taxon>
        <taxon>Mermithoidea</taxon>
        <taxon>Mermithidae</taxon>
        <taxon>Romanomermis</taxon>
    </lineage>
</organism>
<protein>
    <submittedName>
        <fullName evidence="2">Uncharacterized protein</fullName>
    </submittedName>
</protein>
<dbReference type="Proteomes" id="UP000887565">
    <property type="component" value="Unplaced"/>
</dbReference>
<reference evidence="2" key="1">
    <citation type="submission" date="2022-11" db="UniProtKB">
        <authorList>
            <consortium name="WormBaseParasite"/>
        </authorList>
    </citation>
    <scope>IDENTIFICATION</scope>
</reference>
<evidence type="ECO:0000313" key="2">
    <source>
        <dbReference type="WBParaSite" id="nRc.2.0.1.t01496-RA"/>
    </source>
</evidence>
<sequence>MIALIKILIRCDFIITFKCKRIFMDKVSDFLTSDVLNIHILSKSSSPLIVPSNKGKEVSQKDENLISPFLRTRRSIYPTQENLIDL</sequence>
<dbReference type="AlphaFoldDB" id="A0A915HJJ2"/>
<accession>A0A915HJJ2</accession>
<dbReference type="WBParaSite" id="nRc.2.0.1.t01496-RA">
    <property type="protein sequence ID" value="nRc.2.0.1.t01496-RA"/>
    <property type="gene ID" value="nRc.2.0.1.g01496"/>
</dbReference>